<feature type="transmembrane region" description="Helical" evidence="6">
    <location>
        <begin position="94"/>
        <end position="115"/>
    </location>
</feature>
<dbReference type="InterPro" id="IPR002293">
    <property type="entry name" value="AA/rel_permease1"/>
</dbReference>
<proteinExistence type="predicted"/>
<reference evidence="7 8" key="1">
    <citation type="submission" date="2022-11" db="EMBL/GenBank/DDBJ databases">
        <title>The characterization of three novel Bacteroidetes species and genomic analysis of their roles in tidal elemental geochemical cycles.</title>
        <authorList>
            <person name="Ma K."/>
        </authorList>
    </citation>
    <scope>NUCLEOTIDE SEQUENCE [LARGE SCALE GENOMIC DNA]</scope>
    <source>
        <strain evidence="7 8">M17</strain>
    </source>
</reference>
<dbReference type="EMBL" id="JAPFQN010000003">
    <property type="protein sequence ID" value="MCX2743044.1"/>
    <property type="molecule type" value="Genomic_DNA"/>
</dbReference>
<comment type="subcellular location">
    <subcellularLocation>
        <location evidence="1">Cell membrane</location>
        <topology evidence="1">Multi-pass membrane protein</topology>
    </subcellularLocation>
</comment>
<name>A0ABT3RMR1_9BACT</name>
<feature type="transmembrane region" description="Helical" evidence="6">
    <location>
        <begin position="282"/>
        <end position="305"/>
    </location>
</feature>
<dbReference type="PANTHER" id="PTHR42770">
    <property type="entry name" value="AMINO ACID TRANSPORTER-RELATED"/>
    <property type="match status" value="1"/>
</dbReference>
<keyword evidence="4 6" id="KW-1133">Transmembrane helix</keyword>
<keyword evidence="2" id="KW-1003">Cell membrane</keyword>
<organism evidence="7 8">
    <name type="scientific">Mangrovivirga halotolerans</name>
    <dbReference type="NCBI Taxonomy" id="2993936"/>
    <lineage>
        <taxon>Bacteria</taxon>
        <taxon>Pseudomonadati</taxon>
        <taxon>Bacteroidota</taxon>
        <taxon>Cytophagia</taxon>
        <taxon>Cytophagales</taxon>
        <taxon>Mangrovivirgaceae</taxon>
        <taxon>Mangrovivirga</taxon>
    </lineage>
</organism>
<evidence type="ECO:0000256" key="6">
    <source>
        <dbReference type="SAM" id="Phobius"/>
    </source>
</evidence>
<dbReference type="Gene3D" id="1.20.1740.10">
    <property type="entry name" value="Amino acid/polyamine transporter I"/>
    <property type="match status" value="1"/>
</dbReference>
<dbReference type="PIRSF" id="PIRSF006060">
    <property type="entry name" value="AA_transporter"/>
    <property type="match status" value="1"/>
</dbReference>
<evidence type="ECO:0000256" key="3">
    <source>
        <dbReference type="ARBA" id="ARBA00022692"/>
    </source>
</evidence>
<evidence type="ECO:0000256" key="1">
    <source>
        <dbReference type="ARBA" id="ARBA00004651"/>
    </source>
</evidence>
<evidence type="ECO:0000313" key="7">
    <source>
        <dbReference type="EMBL" id="MCX2743044.1"/>
    </source>
</evidence>
<sequence length="410" mass="43302">MSNKRQNEKLERSMSGTMLAIYGAGTILGAGIFVLIGKVAGTAGYWAPLAFLLAAIAAGINGMVYAELSTRAPGAGGPSTYVQKAFGRKWFSHVIGWMIVATGVVSAATITAGFSGYLTHFIEVPEWIVRLGVLILLGGVAAAGVSESAKFMAITTSMGLIGLGIVIYAGLFNNSQDELITFSNELPALSDMAIISGVASATFLAVYSFIGFEDMVHMAEEVKQPAKSMPVAIAFAIGLAAILYVVVSAASLNVLTPEELNKSQAPLVDVIDKVGYKVWPMAILSLAIILNGALAQIIMATRVIYSMGEEEGAPDWMGEVNSKTKTPLIATIVATSVTIALALFFPLKTLASITSFIMLLVFVSSNLALIRLEKRTPEAPFDTPKWVPWVALVISILLIIASFFVTGSGH</sequence>
<dbReference type="Proteomes" id="UP001209885">
    <property type="component" value="Unassembled WGS sequence"/>
</dbReference>
<keyword evidence="8" id="KW-1185">Reference proteome</keyword>
<feature type="transmembrane region" description="Helical" evidence="6">
    <location>
        <begin position="386"/>
        <end position="405"/>
    </location>
</feature>
<comment type="caution">
    <text evidence="7">The sequence shown here is derived from an EMBL/GenBank/DDBJ whole genome shotgun (WGS) entry which is preliminary data.</text>
</comment>
<evidence type="ECO:0000256" key="5">
    <source>
        <dbReference type="ARBA" id="ARBA00023136"/>
    </source>
</evidence>
<feature type="transmembrane region" description="Helical" evidence="6">
    <location>
        <begin position="152"/>
        <end position="172"/>
    </location>
</feature>
<feature type="transmembrane region" description="Helical" evidence="6">
    <location>
        <begin position="351"/>
        <end position="370"/>
    </location>
</feature>
<evidence type="ECO:0000313" key="8">
    <source>
        <dbReference type="Proteomes" id="UP001209885"/>
    </source>
</evidence>
<feature type="transmembrane region" description="Helical" evidence="6">
    <location>
        <begin position="127"/>
        <end position="145"/>
    </location>
</feature>
<dbReference type="Pfam" id="PF13520">
    <property type="entry name" value="AA_permease_2"/>
    <property type="match status" value="1"/>
</dbReference>
<gene>
    <name evidence="7" type="ORF">OO013_04165</name>
</gene>
<feature type="transmembrane region" description="Helical" evidence="6">
    <location>
        <begin position="192"/>
        <end position="210"/>
    </location>
</feature>
<dbReference type="RefSeq" id="WP_266055414.1">
    <property type="nucleotide sequence ID" value="NZ_JAPFQN010000003.1"/>
</dbReference>
<feature type="transmembrane region" description="Helical" evidence="6">
    <location>
        <begin position="231"/>
        <end position="252"/>
    </location>
</feature>
<evidence type="ECO:0000256" key="2">
    <source>
        <dbReference type="ARBA" id="ARBA00022475"/>
    </source>
</evidence>
<protein>
    <submittedName>
        <fullName evidence="7">Amino acid permease</fullName>
    </submittedName>
</protein>
<feature type="transmembrane region" description="Helical" evidence="6">
    <location>
        <begin position="20"/>
        <end position="39"/>
    </location>
</feature>
<dbReference type="InterPro" id="IPR050367">
    <property type="entry name" value="APC_superfamily"/>
</dbReference>
<accession>A0ABT3RMR1</accession>
<feature type="transmembrane region" description="Helical" evidence="6">
    <location>
        <begin position="45"/>
        <end position="66"/>
    </location>
</feature>
<keyword evidence="5 6" id="KW-0472">Membrane</keyword>
<evidence type="ECO:0000256" key="4">
    <source>
        <dbReference type="ARBA" id="ARBA00022989"/>
    </source>
</evidence>
<dbReference type="PANTHER" id="PTHR42770:SF11">
    <property type="entry name" value="INNER MEMBRANE TRANSPORT PROTEIN YBAT"/>
    <property type="match status" value="1"/>
</dbReference>
<feature type="transmembrane region" description="Helical" evidence="6">
    <location>
        <begin position="326"/>
        <end position="345"/>
    </location>
</feature>
<keyword evidence="3 6" id="KW-0812">Transmembrane</keyword>